<gene>
    <name evidence="5" type="ordered locus">Caka_1238</name>
</gene>
<dbReference type="KEGG" id="caa:Caka_1238"/>
<dbReference type="STRING" id="583355.Caka_1238"/>
<protein>
    <submittedName>
        <fullName evidence="5">Allophanate hydrolase subunit 2</fullName>
    </submittedName>
</protein>
<dbReference type="PANTHER" id="PTHR43309:SF3">
    <property type="entry name" value="5-OXOPROLINASE SUBUNIT C"/>
    <property type="match status" value="1"/>
</dbReference>
<keyword evidence="6" id="KW-1185">Reference proteome</keyword>
<dbReference type="InterPro" id="IPR052708">
    <property type="entry name" value="PxpC"/>
</dbReference>
<dbReference type="PANTHER" id="PTHR43309">
    <property type="entry name" value="5-OXOPROLINASE SUBUNIT C"/>
    <property type="match status" value="1"/>
</dbReference>
<dbReference type="SMART" id="SM00797">
    <property type="entry name" value="AHS2"/>
    <property type="match status" value="1"/>
</dbReference>
<dbReference type="eggNOG" id="COG1984">
    <property type="taxonomic scope" value="Bacteria"/>
</dbReference>
<evidence type="ECO:0000256" key="2">
    <source>
        <dbReference type="ARBA" id="ARBA00022801"/>
    </source>
</evidence>
<keyword evidence="3" id="KW-0067">ATP-binding</keyword>
<sequence length="288" mass="30778">MRSGAQIEIMSCGSGLSLQDFGRDGFGRYGVPVAGVMDRFAAATANRLLGNREQLSVLEISIQGARLCVRADLKLAVAGACAPRGYQSWSAFEVKAGTILDFSSECRGVWTYLAVPGGFDAVQVLGSVSADRRSGLGRTLEPGDRLTACLREPPAWDVGVVRRSVSAELLRNVIAPRALTLLPGPQFELFSRQDRSLMVEAEWTVSRAIDRTGYRLEGAVLTPPPMIPSEPVLPGSFQVPGNGQPVVTMPDGPTVGGYAKIAILVDADRDWLAQAGPGTKLKFEWASC</sequence>
<dbReference type="SUPFAM" id="SSF50891">
    <property type="entry name" value="Cyclophilin-like"/>
    <property type="match status" value="1"/>
</dbReference>
<keyword evidence="1" id="KW-0547">Nucleotide-binding</keyword>
<dbReference type="InterPro" id="IPR029000">
    <property type="entry name" value="Cyclophilin-like_dom_sf"/>
</dbReference>
<dbReference type="InterPro" id="IPR003778">
    <property type="entry name" value="CT_A_B"/>
</dbReference>
<evidence type="ECO:0000259" key="4">
    <source>
        <dbReference type="SMART" id="SM00797"/>
    </source>
</evidence>
<dbReference type="Pfam" id="PF02626">
    <property type="entry name" value="CT_A_B"/>
    <property type="match status" value="1"/>
</dbReference>
<dbReference type="Gene3D" id="2.40.100.10">
    <property type="entry name" value="Cyclophilin-like"/>
    <property type="match status" value="1"/>
</dbReference>
<dbReference type="OrthoDB" id="9782422at2"/>
<evidence type="ECO:0000313" key="6">
    <source>
        <dbReference type="Proteomes" id="UP000000925"/>
    </source>
</evidence>
<reference evidence="5 6" key="1">
    <citation type="journal article" date="2010" name="Stand. Genomic Sci.">
        <title>Complete genome sequence of Coraliomargarita akajimensis type strain (04OKA010-24).</title>
        <authorList>
            <person name="Mavromatis K."/>
            <person name="Abt B."/>
            <person name="Brambilla E."/>
            <person name="Lapidus A."/>
            <person name="Copeland A."/>
            <person name="Deshpande S."/>
            <person name="Nolan M."/>
            <person name="Lucas S."/>
            <person name="Tice H."/>
            <person name="Cheng J.F."/>
            <person name="Han C."/>
            <person name="Detter J.C."/>
            <person name="Woyke T."/>
            <person name="Goodwin L."/>
            <person name="Pitluck S."/>
            <person name="Held B."/>
            <person name="Brettin T."/>
            <person name="Tapia R."/>
            <person name="Ivanova N."/>
            <person name="Mikhailova N."/>
            <person name="Pati A."/>
            <person name="Liolios K."/>
            <person name="Chen A."/>
            <person name="Palaniappan K."/>
            <person name="Land M."/>
            <person name="Hauser L."/>
            <person name="Chang Y.J."/>
            <person name="Jeffries C.D."/>
            <person name="Rohde M."/>
            <person name="Goker M."/>
            <person name="Bristow J."/>
            <person name="Eisen J.A."/>
            <person name="Markowitz V."/>
            <person name="Hugenholtz P."/>
            <person name="Klenk H.P."/>
            <person name="Kyrpides N.C."/>
        </authorList>
    </citation>
    <scope>NUCLEOTIDE SEQUENCE [LARGE SCALE GENOMIC DNA]</scope>
    <source>
        <strain evidence="6">DSM 45221 / IAM 15411 / JCM 23193 / KCTC 12865</strain>
    </source>
</reference>
<dbReference type="Proteomes" id="UP000000925">
    <property type="component" value="Chromosome"/>
</dbReference>
<dbReference type="AlphaFoldDB" id="D5EIJ2"/>
<feature type="domain" description="Carboxyltransferase" evidence="4">
    <location>
        <begin position="28"/>
        <end position="288"/>
    </location>
</feature>
<dbReference type="EMBL" id="CP001998">
    <property type="protein sequence ID" value="ADE54258.1"/>
    <property type="molecule type" value="Genomic_DNA"/>
</dbReference>
<dbReference type="HOGENOM" id="CLU_028967_0_0_0"/>
<dbReference type="GO" id="GO:0016787">
    <property type="term" value="F:hydrolase activity"/>
    <property type="evidence" value="ECO:0007669"/>
    <property type="project" value="UniProtKB-KW"/>
</dbReference>
<evidence type="ECO:0000313" key="5">
    <source>
        <dbReference type="EMBL" id="ADE54258.1"/>
    </source>
</evidence>
<keyword evidence="2 5" id="KW-0378">Hydrolase</keyword>
<evidence type="ECO:0000256" key="1">
    <source>
        <dbReference type="ARBA" id="ARBA00022741"/>
    </source>
</evidence>
<evidence type="ECO:0000256" key="3">
    <source>
        <dbReference type="ARBA" id="ARBA00022840"/>
    </source>
</evidence>
<proteinExistence type="predicted"/>
<organism evidence="5 6">
    <name type="scientific">Coraliomargarita akajimensis (strain DSM 45221 / IAM 15411 / JCM 23193 / KCTC 12865 / 04OKA010-24)</name>
    <dbReference type="NCBI Taxonomy" id="583355"/>
    <lineage>
        <taxon>Bacteria</taxon>
        <taxon>Pseudomonadati</taxon>
        <taxon>Verrucomicrobiota</taxon>
        <taxon>Opitutia</taxon>
        <taxon>Puniceicoccales</taxon>
        <taxon>Coraliomargaritaceae</taxon>
        <taxon>Coraliomargarita</taxon>
    </lineage>
</organism>
<name>D5EIJ2_CORAD</name>
<dbReference type="GO" id="GO:0005524">
    <property type="term" value="F:ATP binding"/>
    <property type="evidence" value="ECO:0007669"/>
    <property type="project" value="UniProtKB-KW"/>
</dbReference>
<accession>D5EIJ2</accession>